<feature type="region of interest" description="Disordered" evidence="2">
    <location>
        <begin position="248"/>
        <end position="278"/>
    </location>
</feature>
<dbReference type="EMBL" id="BRXZ01001484">
    <property type="protein sequence ID" value="GMH72262.1"/>
    <property type="molecule type" value="Genomic_DNA"/>
</dbReference>
<protein>
    <submittedName>
        <fullName evidence="3">Uncharacterized protein</fullName>
    </submittedName>
</protein>
<feature type="compositionally biased region" description="Basic residues" evidence="2">
    <location>
        <begin position="79"/>
        <end position="88"/>
    </location>
</feature>
<feature type="coiled-coil region" evidence="1">
    <location>
        <begin position="158"/>
        <end position="185"/>
    </location>
</feature>
<feature type="region of interest" description="Disordered" evidence="2">
    <location>
        <begin position="339"/>
        <end position="374"/>
    </location>
</feature>
<organism evidence="3 4">
    <name type="scientific">Triparma retinervis</name>
    <dbReference type="NCBI Taxonomy" id="2557542"/>
    <lineage>
        <taxon>Eukaryota</taxon>
        <taxon>Sar</taxon>
        <taxon>Stramenopiles</taxon>
        <taxon>Ochrophyta</taxon>
        <taxon>Bolidophyceae</taxon>
        <taxon>Parmales</taxon>
        <taxon>Triparmaceae</taxon>
        <taxon>Triparma</taxon>
    </lineage>
</organism>
<feature type="compositionally biased region" description="Polar residues" evidence="2">
    <location>
        <begin position="142"/>
        <end position="153"/>
    </location>
</feature>
<feature type="compositionally biased region" description="Basic and acidic residues" evidence="2">
    <location>
        <begin position="564"/>
        <end position="578"/>
    </location>
</feature>
<feature type="region of interest" description="Disordered" evidence="2">
    <location>
        <begin position="1"/>
        <end position="156"/>
    </location>
</feature>
<feature type="compositionally biased region" description="Polar residues" evidence="2">
    <location>
        <begin position="258"/>
        <end position="271"/>
    </location>
</feature>
<accession>A0A9W7AMV9</accession>
<proteinExistence type="predicted"/>
<sequence>MVSYSQLQGMRVAPRDGHPRVAATSSGNAGRTTEGGVIYYKDDEDDDAGRSSKYNLMDKTKERKADKESRQMEREIKARQKHSRNAKKAWREGSRSPERDGSPSTRRGGDTSEWDEDFGDLAASVRDSKEQTKAAPRWASSRPKTSKGTTRGEISSKVEKLEETVLTLTEELEGAKKLLEDTNRRQKVNNEENIIDSQLAEKLALLRRDQERNVKVIEQLVRQRDNAQAKARRLEEVLVKEVDGLEIDTSVELHKPTPASTSPMKQGSQRPGESDEEFNRRIKRRHQALVKPFRSMEVHEAVRRRNKLKEEDETSRKKDMLEALERQKRDRVQWQLEHAGEFSFAQEDRKRQEKKKEDLEKKRTERKAKERELQFRARPVKLYHTEDWEDIAKRQDAERKQRVAARAAQIQSTSQLPARMAMHEALKKQEGHVVKESAAERTRKKLAAQEEKKAMKPRVDPDNYTNVMKAKQAKWEEKLRSTKEAVRAHATVPNRELPIERRQREYEEKRRARIARDQRREAAKKAEILELERIAKERALASFVVQPKSTKAQEQKIKNLEVQKQRKMEKKAAEDRKEARRKAKEKRVNAEVIKMVAEMEKERKSAFPGNYVELSNAGEKALAAKKAKEEEFHARQRALKDRLRDVQKRHKEEGGIIGATEKAIMKQKAKRRALSVVADAVGWRDRGKEDDLFDDAEKAYLGFAVGGANAAEGGDDEFGFGL</sequence>
<keyword evidence="4" id="KW-1185">Reference proteome</keyword>
<dbReference type="OrthoDB" id="196301at2759"/>
<feature type="region of interest" description="Disordered" evidence="2">
    <location>
        <begin position="484"/>
        <end position="520"/>
    </location>
</feature>
<gene>
    <name evidence="3" type="ORF">TrRE_jg6191</name>
</gene>
<feature type="compositionally biased region" description="Basic and acidic residues" evidence="2">
    <location>
        <begin position="497"/>
        <end position="520"/>
    </location>
</feature>
<feature type="compositionally biased region" description="Basic and acidic residues" evidence="2">
    <location>
        <begin position="346"/>
        <end position="374"/>
    </location>
</feature>
<comment type="caution">
    <text evidence="3">The sequence shown here is derived from an EMBL/GenBank/DDBJ whole genome shotgun (WGS) entry which is preliminary data.</text>
</comment>
<feature type="region of interest" description="Disordered" evidence="2">
    <location>
        <begin position="564"/>
        <end position="587"/>
    </location>
</feature>
<keyword evidence="1" id="KW-0175">Coiled coil</keyword>
<dbReference type="AlphaFoldDB" id="A0A9W7AMV9"/>
<dbReference type="Proteomes" id="UP001165082">
    <property type="component" value="Unassembled WGS sequence"/>
</dbReference>
<name>A0A9W7AMV9_9STRA</name>
<feature type="compositionally biased region" description="Basic and acidic residues" evidence="2">
    <location>
        <begin position="89"/>
        <end position="101"/>
    </location>
</feature>
<evidence type="ECO:0000256" key="1">
    <source>
        <dbReference type="SAM" id="Coils"/>
    </source>
</evidence>
<evidence type="ECO:0000313" key="4">
    <source>
        <dbReference type="Proteomes" id="UP001165082"/>
    </source>
</evidence>
<reference evidence="3" key="1">
    <citation type="submission" date="2022-07" db="EMBL/GenBank/DDBJ databases">
        <title>Genome analysis of Parmales, a sister group of diatoms, reveals the evolutionary specialization of diatoms from phago-mixotrophs to photoautotrophs.</title>
        <authorList>
            <person name="Ban H."/>
            <person name="Sato S."/>
            <person name="Yoshikawa S."/>
            <person name="Kazumasa Y."/>
            <person name="Nakamura Y."/>
            <person name="Ichinomiya M."/>
            <person name="Saitoh K."/>
            <person name="Sato N."/>
            <person name="Blanc-Mathieu R."/>
            <person name="Endo H."/>
            <person name="Kuwata A."/>
            <person name="Ogata H."/>
        </authorList>
    </citation>
    <scope>NUCLEOTIDE SEQUENCE</scope>
</reference>
<feature type="compositionally biased region" description="Basic and acidic residues" evidence="2">
    <location>
        <begin position="56"/>
        <end position="78"/>
    </location>
</feature>
<evidence type="ECO:0000313" key="3">
    <source>
        <dbReference type="EMBL" id="GMH72262.1"/>
    </source>
</evidence>
<evidence type="ECO:0000256" key="2">
    <source>
        <dbReference type="SAM" id="MobiDB-lite"/>
    </source>
</evidence>
<feature type="region of interest" description="Disordered" evidence="2">
    <location>
        <begin position="301"/>
        <end position="320"/>
    </location>
</feature>